<dbReference type="Pfam" id="PF01783">
    <property type="entry name" value="Ribosomal_L32p"/>
    <property type="match status" value="1"/>
</dbReference>
<comment type="subcellular location">
    <subcellularLocation>
        <location evidence="1">Mitochondrion</location>
    </subcellularLocation>
</comment>
<sequence length="199" mass="23113">MLLNRLICKSREIYFKLESQVLFCFFGTPFPQGFSFNPICETALNHNSILPSPENVLQNAFLFAVPKSRRSVEKKRNRKFGFPQYHWKLLVPKRNILMCDTCGSDYEAGHLCGYCYNQVKLETEEMQKAIQDELKLNPVDKEVTVVYEGEATGKPEHFWKDKRVVEMKKPRPAWFSKNLLQKSTADNSENKNLKPTDLA</sequence>
<dbReference type="InterPro" id="IPR002677">
    <property type="entry name" value="Ribosomal_bL32"/>
</dbReference>
<dbReference type="SUPFAM" id="SSF57829">
    <property type="entry name" value="Zn-binding ribosomal proteins"/>
    <property type="match status" value="1"/>
</dbReference>
<dbReference type="PANTHER" id="PTHR21026">
    <property type="entry name" value="39S RIBOSOMAL PROTEIN L32, MITOCHONDRIAL"/>
    <property type="match status" value="1"/>
</dbReference>
<evidence type="ECO:0000256" key="7">
    <source>
        <dbReference type="ARBA" id="ARBA00039935"/>
    </source>
</evidence>
<dbReference type="OrthoDB" id="2014905at2759"/>
<dbReference type="GO" id="GO:0003735">
    <property type="term" value="F:structural constituent of ribosome"/>
    <property type="evidence" value="ECO:0007669"/>
    <property type="project" value="InterPro"/>
</dbReference>
<reference evidence="10" key="1">
    <citation type="submission" date="2022-01" db="EMBL/GenBank/DDBJ databases">
        <authorList>
            <person name="King R."/>
        </authorList>
    </citation>
    <scope>NUCLEOTIDE SEQUENCE</scope>
</reference>
<dbReference type="GO" id="GO:0006412">
    <property type="term" value="P:translation"/>
    <property type="evidence" value="ECO:0007669"/>
    <property type="project" value="InterPro"/>
</dbReference>
<evidence type="ECO:0000256" key="4">
    <source>
        <dbReference type="ARBA" id="ARBA00022980"/>
    </source>
</evidence>
<evidence type="ECO:0000256" key="6">
    <source>
        <dbReference type="ARBA" id="ARBA00023274"/>
    </source>
</evidence>
<organism evidence="10 11">
    <name type="scientific">Nezara viridula</name>
    <name type="common">Southern green stink bug</name>
    <name type="synonym">Cimex viridulus</name>
    <dbReference type="NCBI Taxonomy" id="85310"/>
    <lineage>
        <taxon>Eukaryota</taxon>
        <taxon>Metazoa</taxon>
        <taxon>Ecdysozoa</taxon>
        <taxon>Arthropoda</taxon>
        <taxon>Hexapoda</taxon>
        <taxon>Insecta</taxon>
        <taxon>Pterygota</taxon>
        <taxon>Neoptera</taxon>
        <taxon>Paraneoptera</taxon>
        <taxon>Hemiptera</taxon>
        <taxon>Heteroptera</taxon>
        <taxon>Panheteroptera</taxon>
        <taxon>Pentatomomorpha</taxon>
        <taxon>Pentatomoidea</taxon>
        <taxon>Pentatomidae</taxon>
        <taxon>Pentatominae</taxon>
        <taxon>Nezara</taxon>
    </lineage>
</organism>
<protein>
    <recommendedName>
        <fullName evidence="7">Large ribosomal subunit protein bL32m</fullName>
    </recommendedName>
    <alternativeName>
        <fullName evidence="8">39S ribosomal protein L32, mitochondrial</fullName>
    </alternativeName>
</protein>
<dbReference type="InterPro" id="IPR011332">
    <property type="entry name" value="Ribosomal_zn-bd"/>
</dbReference>
<evidence type="ECO:0000256" key="3">
    <source>
        <dbReference type="ARBA" id="ARBA00022946"/>
    </source>
</evidence>
<evidence type="ECO:0000313" key="11">
    <source>
        <dbReference type="Proteomes" id="UP001152798"/>
    </source>
</evidence>
<gene>
    <name evidence="10" type="ORF">NEZAVI_LOCUS12075</name>
</gene>
<dbReference type="EMBL" id="OV725081">
    <property type="protein sequence ID" value="CAH1403468.1"/>
    <property type="molecule type" value="Genomic_DNA"/>
</dbReference>
<name>A0A9P0HJ10_NEZVI</name>
<dbReference type="Proteomes" id="UP001152798">
    <property type="component" value="Chromosome 5"/>
</dbReference>
<evidence type="ECO:0000256" key="9">
    <source>
        <dbReference type="ARBA" id="ARBA00045766"/>
    </source>
</evidence>
<dbReference type="InterPro" id="IPR051991">
    <property type="entry name" value="Mitoribosomal_protein_bL32"/>
</dbReference>
<keyword evidence="11" id="KW-1185">Reference proteome</keyword>
<comment type="similarity">
    <text evidence="2">Belongs to the bacterial ribosomal protein bL32 family.</text>
</comment>
<evidence type="ECO:0000256" key="2">
    <source>
        <dbReference type="ARBA" id="ARBA00008560"/>
    </source>
</evidence>
<keyword evidence="3" id="KW-0809">Transit peptide</keyword>
<dbReference type="AlphaFoldDB" id="A0A9P0HJ10"/>
<dbReference type="GO" id="GO:0005762">
    <property type="term" value="C:mitochondrial large ribosomal subunit"/>
    <property type="evidence" value="ECO:0007669"/>
    <property type="project" value="TreeGrafter"/>
</dbReference>
<evidence type="ECO:0000256" key="1">
    <source>
        <dbReference type="ARBA" id="ARBA00004173"/>
    </source>
</evidence>
<proteinExistence type="inferred from homology"/>
<dbReference type="PANTHER" id="PTHR21026:SF2">
    <property type="entry name" value="LARGE RIBOSOMAL SUBUNIT PROTEIN BL32M"/>
    <property type="match status" value="1"/>
</dbReference>
<keyword evidence="5" id="KW-0496">Mitochondrion</keyword>
<evidence type="ECO:0000256" key="5">
    <source>
        <dbReference type="ARBA" id="ARBA00023128"/>
    </source>
</evidence>
<evidence type="ECO:0000313" key="10">
    <source>
        <dbReference type="EMBL" id="CAH1403468.1"/>
    </source>
</evidence>
<comment type="function">
    <text evidence="9">Component of the mitochondrial large ribosomal subunit (mt-LSU). The mitochondrial ribosome (mitoribosome) is a large ribonucleoprotein complex responsible for the synthesis of proteins inside mitochondria.</text>
</comment>
<keyword evidence="6" id="KW-0687">Ribonucleoprotein</keyword>
<keyword evidence="4" id="KW-0689">Ribosomal protein</keyword>
<accession>A0A9P0HJ10</accession>
<evidence type="ECO:0000256" key="8">
    <source>
        <dbReference type="ARBA" id="ARBA00042577"/>
    </source>
</evidence>